<sequence length="200" mass="22530">MRTAHLMMKMMPRVAVWPGIIVNELPAASDLSFPAQYVRHSYVSNAHILEDDLRLSWYNLLLYELLEICFVGGIVQLPREVVVHYVRPYFEANEREGAGNWWEDVEGGKGRFASSDPLSYADIDKEKEKGELTVYKDRSDPDPLHHVPLTSFIVFLGAEHLASAPSTSLVASQRIVCTKNRTSPLCSTSQPKPETENTLV</sequence>
<reference evidence="3" key="2">
    <citation type="submission" date="2015-01" db="EMBL/GenBank/DDBJ databases">
        <title>Evolutionary Origins and Diversification of the Mycorrhizal Mutualists.</title>
        <authorList>
            <consortium name="DOE Joint Genome Institute"/>
            <consortium name="Mycorrhizal Genomics Consortium"/>
            <person name="Kohler A."/>
            <person name="Kuo A."/>
            <person name="Nagy L.G."/>
            <person name="Floudas D."/>
            <person name="Copeland A."/>
            <person name="Barry K.W."/>
            <person name="Cichocki N."/>
            <person name="Veneault-Fourrey C."/>
            <person name="LaButti K."/>
            <person name="Lindquist E.A."/>
            <person name="Lipzen A."/>
            <person name="Lundell T."/>
            <person name="Morin E."/>
            <person name="Murat C."/>
            <person name="Riley R."/>
            <person name="Ohm R."/>
            <person name="Sun H."/>
            <person name="Tunlid A."/>
            <person name="Henrissat B."/>
            <person name="Grigoriev I.V."/>
            <person name="Hibbett D.S."/>
            <person name="Martin F."/>
        </authorList>
    </citation>
    <scope>NUCLEOTIDE SEQUENCE [LARGE SCALE GENOMIC DNA]</scope>
    <source>
        <strain evidence="3">F 1598</strain>
    </source>
</reference>
<evidence type="ECO:0000313" key="3">
    <source>
        <dbReference type="Proteomes" id="UP000054166"/>
    </source>
</evidence>
<dbReference type="InParanoid" id="A0A0C3EZK5"/>
<evidence type="ECO:0000256" key="1">
    <source>
        <dbReference type="SAM" id="MobiDB-lite"/>
    </source>
</evidence>
<accession>A0A0C3EZK5</accession>
<dbReference type="HOGENOM" id="CLU_1369164_0_0_1"/>
<name>A0A0C3EZK5_PILCF</name>
<dbReference type="STRING" id="765440.A0A0C3EZK5"/>
<feature type="region of interest" description="Disordered" evidence="1">
    <location>
        <begin position="181"/>
        <end position="200"/>
    </location>
</feature>
<protein>
    <submittedName>
        <fullName evidence="2">Uncharacterized protein</fullName>
    </submittedName>
</protein>
<dbReference type="AlphaFoldDB" id="A0A0C3EZK5"/>
<reference evidence="2 3" key="1">
    <citation type="submission" date="2014-04" db="EMBL/GenBank/DDBJ databases">
        <authorList>
            <consortium name="DOE Joint Genome Institute"/>
            <person name="Kuo A."/>
            <person name="Tarkka M."/>
            <person name="Buscot F."/>
            <person name="Kohler A."/>
            <person name="Nagy L.G."/>
            <person name="Floudas D."/>
            <person name="Copeland A."/>
            <person name="Barry K.W."/>
            <person name="Cichocki N."/>
            <person name="Veneault-Fourrey C."/>
            <person name="LaButti K."/>
            <person name="Lindquist E.A."/>
            <person name="Lipzen A."/>
            <person name="Lundell T."/>
            <person name="Morin E."/>
            <person name="Murat C."/>
            <person name="Sun H."/>
            <person name="Tunlid A."/>
            <person name="Henrissat B."/>
            <person name="Grigoriev I.V."/>
            <person name="Hibbett D.S."/>
            <person name="Martin F."/>
            <person name="Nordberg H.P."/>
            <person name="Cantor M.N."/>
            <person name="Hua S.X."/>
        </authorList>
    </citation>
    <scope>NUCLEOTIDE SEQUENCE [LARGE SCALE GENOMIC DNA]</scope>
    <source>
        <strain evidence="2 3">F 1598</strain>
    </source>
</reference>
<organism evidence="2 3">
    <name type="scientific">Piloderma croceum (strain F 1598)</name>
    <dbReference type="NCBI Taxonomy" id="765440"/>
    <lineage>
        <taxon>Eukaryota</taxon>
        <taxon>Fungi</taxon>
        <taxon>Dikarya</taxon>
        <taxon>Basidiomycota</taxon>
        <taxon>Agaricomycotina</taxon>
        <taxon>Agaricomycetes</taxon>
        <taxon>Agaricomycetidae</taxon>
        <taxon>Atheliales</taxon>
        <taxon>Atheliaceae</taxon>
        <taxon>Piloderma</taxon>
    </lineage>
</organism>
<dbReference type="OrthoDB" id="3225203at2759"/>
<dbReference type="Proteomes" id="UP000054166">
    <property type="component" value="Unassembled WGS sequence"/>
</dbReference>
<keyword evidence="3" id="KW-1185">Reference proteome</keyword>
<dbReference type="EMBL" id="KN833092">
    <property type="protein sequence ID" value="KIM73131.1"/>
    <property type="molecule type" value="Genomic_DNA"/>
</dbReference>
<feature type="non-terminal residue" evidence="2">
    <location>
        <position position="200"/>
    </location>
</feature>
<evidence type="ECO:0000313" key="2">
    <source>
        <dbReference type="EMBL" id="KIM73131.1"/>
    </source>
</evidence>
<proteinExistence type="predicted"/>
<gene>
    <name evidence="2" type="ORF">PILCRDRAFT_15515</name>
</gene>